<evidence type="ECO:0000259" key="1">
    <source>
        <dbReference type="PROSITE" id="PS51186"/>
    </source>
</evidence>
<organism evidence="2 3">
    <name type="scientific">Leptothoe kymatousa TAU-MAC 1615</name>
    <dbReference type="NCBI Taxonomy" id="2364775"/>
    <lineage>
        <taxon>Bacteria</taxon>
        <taxon>Bacillati</taxon>
        <taxon>Cyanobacteriota</taxon>
        <taxon>Cyanophyceae</taxon>
        <taxon>Nodosilineales</taxon>
        <taxon>Cymatolegaceae</taxon>
        <taxon>Leptothoe</taxon>
        <taxon>Leptothoe kymatousa</taxon>
    </lineage>
</organism>
<reference evidence="2 3" key="1">
    <citation type="journal article" date="2021" name="Mar. Drugs">
        <title>Genome Reduction and Secondary Metabolism of the Marine Sponge-Associated Cyanobacterium Leptothoe.</title>
        <authorList>
            <person name="Konstantinou D."/>
            <person name="Popin R.V."/>
            <person name="Fewer D.P."/>
            <person name="Sivonen K."/>
            <person name="Gkelis S."/>
        </authorList>
    </citation>
    <scope>NUCLEOTIDE SEQUENCE [LARGE SCALE GENOMIC DNA]</scope>
    <source>
        <strain evidence="2 3">TAU-MAC 1615</strain>
    </source>
</reference>
<gene>
    <name evidence="2" type="ORF">IXB28_05660</name>
</gene>
<accession>A0ABS5Y2E9</accession>
<comment type="caution">
    <text evidence="2">The sequence shown here is derived from an EMBL/GenBank/DDBJ whole genome shotgun (WGS) entry which is preliminary data.</text>
</comment>
<dbReference type="Proteomes" id="UP001196661">
    <property type="component" value="Unassembled WGS sequence"/>
</dbReference>
<proteinExistence type="predicted"/>
<evidence type="ECO:0000313" key="3">
    <source>
        <dbReference type="Proteomes" id="UP001196661"/>
    </source>
</evidence>
<dbReference type="SUPFAM" id="SSF55729">
    <property type="entry name" value="Acyl-CoA N-acyltransferases (Nat)"/>
    <property type="match status" value="1"/>
</dbReference>
<dbReference type="InterPro" id="IPR000182">
    <property type="entry name" value="GNAT_dom"/>
</dbReference>
<feature type="domain" description="N-acetyltransferase" evidence="1">
    <location>
        <begin position="53"/>
        <end position="207"/>
    </location>
</feature>
<dbReference type="Gene3D" id="3.40.630.30">
    <property type="match status" value="1"/>
</dbReference>
<dbReference type="PROSITE" id="PS51186">
    <property type="entry name" value="GNAT"/>
    <property type="match status" value="1"/>
</dbReference>
<keyword evidence="3" id="KW-1185">Reference proteome</keyword>
<name>A0ABS5Y2E9_9CYAN</name>
<evidence type="ECO:0000313" key="2">
    <source>
        <dbReference type="EMBL" id="MBT9311683.1"/>
    </source>
</evidence>
<dbReference type="Pfam" id="PF00583">
    <property type="entry name" value="Acetyltransf_1"/>
    <property type="match status" value="1"/>
</dbReference>
<dbReference type="EMBL" id="JADOER010000004">
    <property type="protein sequence ID" value="MBT9311683.1"/>
    <property type="molecule type" value="Genomic_DNA"/>
</dbReference>
<dbReference type="CDD" id="cd04301">
    <property type="entry name" value="NAT_SF"/>
    <property type="match status" value="1"/>
</dbReference>
<sequence length="211" mass="23698">MGPAALKTLTQNCRGWLRAECPKLIYQVEKRQAGIRDRIAWCLVTFLLQGVNVQFLPATENHYGAIGNLVDSPEELYLVCPTGHYPWDEEQLQAIATQRQELTVGQIDSTIVAFSNLYDVVPQQSAFIGNVVVAKAHRGKGLGKCLIQHMAQVCQTKYQAWPHLSVFNNNTRALLLYTELGFRPYGVESKLDLNQDRVALIHMKYGANRLG</sequence>
<dbReference type="InterPro" id="IPR016181">
    <property type="entry name" value="Acyl_CoA_acyltransferase"/>
</dbReference>
<protein>
    <submittedName>
        <fullName evidence="2">GNAT family N-acetyltransferase</fullName>
    </submittedName>
</protein>